<dbReference type="Proteomes" id="UP000615446">
    <property type="component" value="Unassembled WGS sequence"/>
</dbReference>
<dbReference type="AlphaFoldDB" id="A0A8H3KZR2"/>
<organism evidence="1 2">
    <name type="scientific">Rhizophagus clarus</name>
    <dbReference type="NCBI Taxonomy" id="94130"/>
    <lineage>
        <taxon>Eukaryota</taxon>
        <taxon>Fungi</taxon>
        <taxon>Fungi incertae sedis</taxon>
        <taxon>Mucoromycota</taxon>
        <taxon>Glomeromycotina</taxon>
        <taxon>Glomeromycetes</taxon>
        <taxon>Glomerales</taxon>
        <taxon>Glomeraceae</taxon>
        <taxon>Rhizophagus</taxon>
    </lineage>
</organism>
<name>A0A8H3KZR2_9GLOM</name>
<evidence type="ECO:0000313" key="2">
    <source>
        <dbReference type="Proteomes" id="UP000615446"/>
    </source>
</evidence>
<dbReference type="EMBL" id="BLAL01000018">
    <property type="protein sequence ID" value="GES76096.1"/>
    <property type="molecule type" value="Genomic_DNA"/>
</dbReference>
<comment type="caution">
    <text evidence="1">The sequence shown here is derived from an EMBL/GenBank/DDBJ whole genome shotgun (WGS) entry which is preliminary data.</text>
</comment>
<reference evidence="1" key="1">
    <citation type="submission" date="2019-10" db="EMBL/GenBank/DDBJ databases">
        <title>Conservation and host-specific expression of non-tandemly repeated heterogenous ribosome RNA gene in arbuscular mycorrhizal fungi.</title>
        <authorList>
            <person name="Maeda T."/>
            <person name="Kobayashi Y."/>
            <person name="Nakagawa T."/>
            <person name="Ezawa T."/>
            <person name="Yamaguchi K."/>
            <person name="Bino T."/>
            <person name="Nishimoto Y."/>
            <person name="Shigenobu S."/>
            <person name="Kawaguchi M."/>
        </authorList>
    </citation>
    <scope>NUCLEOTIDE SEQUENCE</scope>
    <source>
        <strain evidence="1">HR1</strain>
    </source>
</reference>
<protein>
    <submittedName>
        <fullName evidence="1">Uncharacterized protein</fullName>
    </submittedName>
</protein>
<gene>
    <name evidence="1" type="ORF">RCL2_000350000</name>
</gene>
<sequence>MKFCNMNLSTLFFVFFITLNVLLVPALSAPLRLVKRLKSNVSGSGPSCCTNDPNIGCPSLLEAEKNIA</sequence>
<proteinExistence type="predicted"/>
<accession>A0A8H3KZR2</accession>
<evidence type="ECO:0000313" key="1">
    <source>
        <dbReference type="EMBL" id="GES76096.1"/>
    </source>
</evidence>